<evidence type="ECO:0000259" key="1">
    <source>
        <dbReference type="PROSITE" id="PS50197"/>
    </source>
</evidence>
<organism evidence="3 4">
    <name type="scientific">Paramecium pentaurelia</name>
    <dbReference type="NCBI Taxonomy" id="43138"/>
    <lineage>
        <taxon>Eukaryota</taxon>
        <taxon>Sar</taxon>
        <taxon>Alveolata</taxon>
        <taxon>Ciliophora</taxon>
        <taxon>Intramacronucleata</taxon>
        <taxon>Oligohymenophorea</taxon>
        <taxon>Peniculida</taxon>
        <taxon>Parameciidae</taxon>
        <taxon>Paramecium</taxon>
    </lineage>
</organism>
<gene>
    <name evidence="3" type="ORF">PPENT_87.1.T1030140</name>
</gene>
<dbReference type="CDD" id="cd06071">
    <property type="entry name" value="Beach"/>
    <property type="match status" value="1"/>
</dbReference>
<dbReference type="EMBL" id="CAJJDO010000103">
    <property type="protein sequence ID" value="CAD8193157.1"/>
    <property type="molecule type" value="Genomic_DNA"/>
</dbReference>
<dbReference type="Pfam" id="PF02138">
    <property type="entry name" value="Beach"/>
    <property type="match status" value="1"/>
</dbReference>
<comment type="caution">
    <text evidence="3">The sequence shown here is derived from an EMBL/GenBank/DDBJ whole genome shotgun (WGS) entry which is preliminary data.</text>
</comment>
<feature type="domain" description="BEACH" evidence="1">
    <location>
        <begin position="2044"/>
        <end position="2335"/>
    </location>
</feature>
<dbReference type="OrthoDB" id="293278at2759"/>
<reference evidence="3" key="1">
    <citation type="submission" date="2021-01" db="EMBL/GenBank/DDBJ databases">
        <authorList>
            <consortium name="Genoscope - CEA"/>
            <person name="William W."/>
        </authorList>
    </citation>
    <scope>NUCLEOTIDE SEQUENCE</scope>
</reference>
<feature type="domain" description="BEACH-type PH" evidence="2">
    <location>
        <begin position="1928"/>
        <end position="2040"/>
    </location>
</feature>
<evidence type="ECO:0000313" key="4">
    <source>
        <dbReference type="Proteomes" id="UP000689195"/>
    </source>
</evidence>
<evidence type="ECO:0000259" key="2">
    <source>
        <dbReference type="PROSITE" id="PS51783"/>
    </source>
</evidence>
<dbReference type="PANTHER" id="PTHR13743">
    <property type="entry name" value="BEIGE/BEACH-RELATED"/>
    <property type="match status" value="1"/>
</dbReference>
<dbReference type="PROSITE" id="PS50197">
    <property type="entry name" value="BEACH"/>
    <property type="match status" value="1"/>
</dbReference>
<dbReference type="InterPro" id="IPR023362">
    <property type="entry name" value="PH-BEACH_dom"/>
</dbReference>
<evidence type="ECO:0008006" key="5">
    <source>
        <dbReference type="Google" id="ProtNLM"/>
    </source>
</evidence>
<dbReference type="Pfam" id="PF14844">
    <property type="entry name" value="PH_BEACH"/>
    <property type="match status" value="1"/>
</dbReference>
<dbReference type="InterPro" id="IPR050865">
    <property type="entry name" value="BEACH_Domain"/>
</dbReference>
<keyword evidence="4" id="KW-1185">Reference proteome</keyword>
<dbReference type="PROSITE" id="PS51783">
    <property type="entry name" value="PH_BEACH"/>
    <property type="match status" value="1"/>
</dbReference>
<accession>A0A8S1WWW9</accession>
<protein>
    <recommendedName>
        <fullName evidence="5">BEACH domain-containing protein</fullName>
    </recommendedName>
</protein>
<evidence type="ECO:0000313" key="3">
    <source>
        <dbReference type="EMBL" id="CAD8193157.1"/>
    </source>
</evidence>
<dbReference type="PANTHER" id="PTHR13743:SF112">
    <property type="entry name" value="BEACH DOMAIN-CONTAINING PROTEIN"/>
    <property type="match status" value="1"/>
</dbReference>
<dbReference type="SMART" id="SM01026">
    <property type="entry name" value="Beach"/>
    <property type="match status" value="1"/>
</dbReference>
<name>A0A8S1WWW9_9CILI</name>
<dbReference type="Proteomes" id="UP000689195">
    <property type="component" value="Unassembled WGS sequence"/>
</dbReference>
<proteinExistence type="predicted"/>
<sequence length="2685" mass="318793">MLQLVPHYHVEMMKNNLKQYQLKLYDAIEGQQFEIALLILDQLNSRSAWISGIYFIMNVYELDNNIINKFLKIVQESDELEITEYEQSALTQICQQFMNVEMIILLYKYNLNGWIQLSPKIHLYLRNSVHPSVPHIFINYYIKKNIELLEKHEQSFNEDFIWTLKDIRTFYQLMPTNITHPYYQLIQISIYVRMLNLENVPCPISPQTIPIKYSTKLEEILKKLLLSQHKDCLELYVFCLIEIGLLRIVITNIKFNLTQEQLTQIRKQFINTAIKQDYIVDVEVFKILDGIQSFNHEMKLEIYRKNPQFYENIESLNIFDDISIINGLMHNFSFLVNQQKVIQQLAQFNSLYSLKAIWILHIDGAIPHLTNNPIQQFKLKNFKYLNVFNQIKYQQNYDHLMEALKVTAICIWTDKKIKQEELENKLLLSYIKQCITQENCYNIFKLLFSISNGVFEENYDIQQISIQVPYFLELLIILLFEQNVDVTQKQFYLQQLLLLTQNLENVLQIMKCQLIERLIFFLRIESVCQEQIIEILINCIKVRFSLQYLQAIAQFMSPYQSLIMIPHIEEKQKLIQYRKIASILGVPPQSIECGSFQQQMYFQAQILNKDLFLKNSTLLLYCLNKVISIQNDQYYYFTGHQSGILVKGKMQFETQNNIFSIIIQFKGQLKQSTLINWGNQDISFSVAIEDHQLLSIRYKQQDILKTAKYALKYQENFIVINFNQNKAFQVNINGNDVFAKQADQFDNFQIPVLNFFAVGAKLTDDESLSDSFRGEMRLLYILDQNINAEDMYILEKKSQNNSILFSQLLRMQIKGRILLYLNNQSQKQDIQFDGLLHQNNQIFIENCQYLMFRGRRQKQTTISKFMGKLFQQKKNQNQLDVSNQNSKNVLFLENTTLLDVMKSYGNLDILFFPLHILNDTKCVISVIQLLNTIIQKFGDDNSIQNYLRSDSQYKGIKVLGYLLTVHMKTQGCSIQLLQQILNFYNSLLQCQIIQILKQDCMCIYHEFEFWQYCQYDILLYLYSYLFEQLQNKEELFTYFKDQVQILYYILQVQLISYEESKGDQQNYIQTRKILLKCILYLMYNPFFQMQFSNDQIIPIQMIIRDKKYQSSENLQILKNEIMLILNHITLKNINDIVILLGFTVRKPQISLILELLTDIRQGNQSSQKESFLDVMQSQYVLKMENDDTILQIIFKVVYGVIIEMINQNTLDDQLLGPLMEILVKVQVHQINYEYTLIELQQAKNSQQQQKTKEYSALKSLFIKINYILFEISSSIICRQQTFQVLINLSSLVLKQELNLEKEVLNLLLLHFTLYNLETKQLIIEFFLQSLQYKVFMNQLCNHKELMNFFKDLINIDIGQTLINYIILHHIENIDFSAKKILKLFNMIPQQNNQFMKVILTILLLQNNTNNKQNPKSEIALLDLFMFLPTALTQNQELILSDPELFVKVFHEYVTYLQKQNILYSFYPDTEFIGYYEYDPIPFFSFLQTEVSKKYIYPNGGVMGVVLFILFYSLELLIQNKEAKQLLLIWKKILIEKQKSQFQHNSQILINDEQIPNLQMKIKKIKIKSQKSSLMQKIKQTMLGEYQLTQYDKYFYDIHLYHVLKFQQISKQYSEELYDIFTYIKFKFDNFLNFQSLWSIIDSNNLQNYGDQLSTKINLEQLSILTSFEDINNRAYQIITQFNLQSQQIESAIQLNGKLSNDAKKFLDLLNKVNSPLKYLELFKEQEELIQKACVYLKLYSFRQIQFGQELSILLNIYLLNNQSIDQIDNTVINLNNQQSILQQSQYQQQLYDFPKISSNLFNQYRQEFLLIIQKFENELMIKQLIIQFKVKLHYKQNTHKRGLWYFMNYGDAHLYEQLNHEKLETFLELLGKERYSINSYEDSMRRKMFLKVFAKQKKTYEHIQLIKTAQNIFSDLYSAQQIIQQKDKFINNENQRYIAELITQRGFYRGKIRITNEYFMFENFGLDIQFQDVQYKFQKDSLLKAEKQKLIPLSQIKEVFPRSYLAQPIAIELFTNNNKTYLFNLFEQRQIVMKVLSQFCNVIMNPIDQFKKSGIIEKWRKGDITNFQYLNEVNKWGGRTYNDLNQYPIFPWVIANYVDFDIQNKDHYRKLDIPIGAINQKRLDNFLERFKQANPEDMNMYFIYGTHYSHSAIVMSFLMRMEPFASLHQELQSGRFDKADRLFHSLEQQWHSVTNSSSDVKELIPEFFYFSEFLKNKNKFDLGQLQSGTVVSDVTLPQFINTNSPEEMIFLNRLVLESEYVSNNLHNWIDLIFGYKSGMNAQKYNNLYHRLTYSNYVQQLLEKTNDEKLKEQYITQVYYYGQTPQQLFKKDHPVKQYSKLNDPLLQFKQITLMNNKQNIEIDQLFCNDKYLVLITNEQEIHVFNIENRITSHKIQKDFVNQEIKQLKFNQDNIFLLFDDSLVVGGYFDNSVKVYSLKDLKLTCSVLYHTKVVTSLGKSSTKLLCGSRDTRISVWEWTLSHQPEFILYGHQNEVSIIQVNQILQIILSYDLKGDILIHTLKGAFLKLIETSLNDCHQIKIHPSGFILISQSNKLIIYTLQGELFLSRKLLDHIISINILNEYSPDILILTYDGTIFITSIIQLKKTDDFNQYCLKKYKLEDMEIKMDTNQLRKVKELTNTKNLEFLTSQISCSQFIQLNTQRILIIAYENGQIISLYEQPKTTNLI</sequence>
<dbReference type="InterPro" id="IPR000409">
    <property type="entry name" value="BEACH_dom"/>
</dbReference>